<evidence type="ECO:0000313" key="2">
    <source>
        <dbReference type="EMBL" id="KAK3590701.1"/>
    </source>
</evidence>
<protein>
    <recommendedName>
        <fullName evidence="1">SNRNP25 ubiquitin-like domain-containing protein</fullName>
    </recommendedName>
</protein>
<dbReference type="Pfam" id="PF18036">
    <property type="entry name" value="Ubiquitin_4"/>
    <property type="match status" value="1"/>
</dbReference>
<dbReference type="InterPro" id="IPR039690">
    <property type="entry name" value="SNRNP25"/>
</dbReference>
<dbReference type="GO" id="GO:0000398">
    <property type="term" value="P:mRNA splicing, via spliceosome"/>
    <property type="evidence" value="ECO:0007669"/>
    <property type="project" value="InterPro"/>
</dbReference>
<dbReference type="SUPFAM" id="SSF54236">
    <property type="entry name" value="Ubiquitin-like"/>
    <property type="match status" value="1"/>
</dbReference>
<feature type="domain" description="SNRNP25 ubiquitin-like" evidence="1">
    <location>
        <begin position="61"/>
        <end position="149"/>
    </location>
</feature>
<dbReference type="PANTHER" id="PTHR14942">
    <property type="entry name" value="U11/U12 SMALL NUCLEAR RIBONUCLEOPROTEIN 25 KDA PROTEIN"/>
    <property type="match status" value="1"/>
</dbReference>
<evidence type="ECO:0000259" key="1">
    <source>
        <dbReference type="Pfam" id="PF18036"/>
    </source>
</evidence>
<dbReference type="GO" id="GO:0005689">
    <property type="term" value="C:U12-type spliceosomal complex"/>
    <property type="evidence" value="ECO:0007669"/>
    <property type="project" value="TreeGrafter"/>
</dbReference>
<reference evidence="2" key="2">
    <citation type="journal article" date="2021" name="Genome Biol. Evol.">
        <title>Developing a high-quality reference genome for a parasitic bivalve with doubly uniparental inheritance (Bivalvia: Unionida).</title>
        <authorList>
            <person name="Smith C.H."/>
        </authorList>
    </citation>
    <scope>NUCLEOTIDE SEQUENCE</scope>
    <source>
        <strain evidence="2">CHS0354</strain>
        <tissue evidence="2">Mantle</tissue>
    </source>
</reference>
<dbReference type="Proteomes" id="UP001195483">
    <property type="component" value="Unassembled WGS sequence"/>
</dbReference>
<keyword evidence="3" id="KW-1185">Reference proteome</keyword>
<accession>A0AAE0VUN6</accession>
<dbReference type="InterPro" id="IPR040610">
    <property type="entry name" value="SNRNP25_ubiquitin"/>
</dbReference>
<proteinExistence type="predicted"/>
<reference evidence="2" key="1">
    <citation type="journal article" date="2021" name="Genome Biol. Evol.">
        <title>A High-Quality Reference Genome for a Parasitic Bivalve with Doubly Uniparental Inheritance (Bivalvia: Unionida).</title>
        <authorList>
            <person name="Smith C.H."/>
        </authorList>
    </citation>
    <scope>NUCLEOTIDE SEQUENCE</scope>
    <source>
        <strain evidence="2">CHS0354</strain>
    </source>
</reference>
<gene>
    <name evidence="2" type="ORF">CHS0354_008038</name>
</gene>
<dbReference type="InterPro" id="IPR029071">
    <property type="entry name" value="Ubiquitin-like_domsf"/>
</dbReference>
<dbReference type="EMBL" id="JAEAOA010000544">
    <property type="protein sequence ID" value="KAK3590701.1"/>
    <property type="molecule type" value="Genomic_DNA"/>
</dbReference>
<dbReference type="AlphaFoldDB" id="A0AAE0VUN6"/>
<reference evidence="2" key="3">
    <citation type="submission" date="2023-05" db="EMBL/GenBank/DDBJ databases">
        <authorList>
            <person name="Smith C.H."/>
        </authorList>
    </citation>
    <scope>NUCLEOTIDE SEQUENCE</scope>
    <source>
        <strain evidence="2">CHS0354</strain>
        <tissue evidence="2">Mantle</tissue>
    </source>
</reference>
<dbReference type="CDD" id="cd17058">
    <property type="entry name" value="Ubl_SNRNP25"/>
    <property type="match status" value="1"/>
</dbReference>
<name>A0AAE0VUN6_9BIVA</name>
<dbReference type="Gene3D" id="3.10.20.90">
    <property type="entry name" value="Phosphatidylinositol 3-kinase Catalytic Subunit, Chain A, domain 1"/>
    <property type="match status" value="1"/>
</dbReference>
<comment type="caution">
    <text evidence="2">The sequence shown here is derived from an EMBL/GenBank/DDBJ whole genome shotgun (WGS) entry which is preliminary data.</text>
</comment>
<evidence type="ECO:0000313" key="3">
    <source>
        <dbReference type="Proteomes" id="UP001195483"/>
    </source>
</evidence>
<organism evidence="2 3">
    <name type="scientific">Potamilus streckersoni</name>
    <dbReference type="NCBI Taxonomy" id="2493646"/>
    <lineage>
        <taxon>Eukaryota</taxon>
        <taxon>Metazoa</taxon>
        <taxon>Spiralia</taxon>
        <taxon>Lophotrochozoa</taxon>
        <taxon>Mollusca</taxon>
        <taxon>Bivalvia</taxon>
        <taxon>Autobranchia</taxon>
        <taxon>Heteroconchia</taxon>
        <taxon>Palaeoheterodonta</taxon>
        <taxon>Unionida</taxon>
        <taxon>Unionoidea</taxon>
        <taxon>Unionidae</taxon>
        <taxon>Ambleminae</taxon>
        <taxon>Lampsilini</taxon>
        <taxon>Potamilus</taxon>
    </lineage>
</organism>
<dbReference type="PANTHER" id="PTHR14942:SF0">
    <property type="entry name" value="U11_U12 SMALL NUCLEAR RIBONUCLEOPROTEIN 25 KDA PROTEIN"/>
    <property type="match status" value="1"/>
</dbReference>
<sequence>MSAEEQVHTGSGAMNHREAMENIKQVLNQLVTSDPLLCDLPSEVTPEEINSQIALEYGQAMVVNVRRSDDIIMPIVITQNATVLDLKHAIERYVNLKQVREGGKQHISWRYVWKRHWLYFKSQKLMDDNKKLKDYEIRNKDEVTFIKRLKEKQPIPS</sequence>